<accession>A0ABX6K0U4</accession>
<dbReference type="EMBL" id="CP049933">
    <property type="protein sequence ID" value="QIM18665.1"/>
    <property type="molecule type" value="Genomic_DNA"/>
</dbReference>
<keyword evidence="2" id="KW-1185">Reference proteome</keyword>
<protein>
    <submittedName>
        <fullName evidence="1">Uncharacterized protein</fullName>
    </submittedName>
</protein>
<dbReference type="RefSeq" id="WP_166330476.1">
    <property type="nucleotide sequence ID" value="NZ_CP049933.1"/>
</dbReference>
<organism evidence="1 2">
    <name type="scientific">Leucobacter coleopterorum</name>
    <dbReference type="NCBI Taxonomy" id="2714933"/>
    <lineage>
        <taxon>Bacteria</taxon>
        <taxon>Bacillati</taxon>
        <taxon>Actinomycetota</taxon>
        <taxon>Actinomycetes</taxon>
        <taxon>Micrococcales</taxon>
        <taxon>Microbacteriaceae</taxon>
        <taxon>Leucobacter</taxon>
    </lineage>
</organism>
<sequence>MRDLETGLRFKIISYLENYYDLSVQALGAENAGLNVAKLVEYGSSDPKVINLQEVGFSRAVALELMKEHESHLRFTPEGDLQAIDSEALLSTHDLNDDVREELENVLKLPPHTVNAAER</sequence>
<reference evidence="1 2" key="1">
    <citation type="submission" date="2020-03" db="EMBL/GenBank/DDBJ databases">
        <title>Leucobacter sp. nov., isolated from beetles.</title>
        <authorList>
            <person name="Hyun D.-W."/>
            <person name="Bae J.-W."/>
        </authorList>
    </citation>
    <scope>NUCLEOTIDE SEQUENCE [LARGE SCALE GENOMIC DNA]</scope>
    <source>
        <strain evidence="1 2">HDW9A</strain>
    </source>
</reference>
<evidence type="ECO:0000313" key="2">
    <source>
        <dbReference type="Proteomes" id="UP000503441"/>
    </source>
</evidence>
<proteinExistence type="predicted"/>
<dbReference type="Proteomes" id="UP000503441">
    <property type="component" value="Chromosome"/>
</dbReference>
<gene>
    <name evidence="1" type="ORF">G7066_08675</name>
</gene>
<name>A0ABX6K0U4_9MICO</name>
<evidence type="ECO:0000313" key="1">
    <source>
        <dbReference type="EMBL" id="QIM18665.1"/>
    </source>
</evidence>